<reference evidence="1 2" key="1">
    <citation type="submission" date="2017-03" db="EMBL/GenBank/DDBJ databases">
        <title>Genome Survey of Euroglyphus maynei.</title>
        <authorList>
            <person name="Arlian L.G."/>
            <person name="Morgan M.S."/>
            <person name="Rider S.D."/>
        </authorList>
    </citation>
    <scope>NUCLEOTIDE SEQUENCE [LARGE SCALE GENOMIC DNA]</scope>
    <source>
        <strain evidence="1">Arlian Lab</strain>
        <tissue evidence="1">Whole body</tissue>
    </source>
</reference>
<feature type="non-terminal residue" evidence="1">
    <location>
        <position position="74"/>
    </location>
</feature>
<dbReference type="EMBL" id="MUJZ01021361">
    <property type="protein sequence ID" value="OTF79791.1"/>
    <property type="molecule type" value="Genomic_DNA"/>
</dbReference>
<sequence>MMYILNVLFVHHHGHMKYDGILKVVNYKQIQVPYYKKYAVNNVVNIHVRQLIPKVMVKVMPYIFVYNIHQSVKL</sequence>
<accession>A0A1Y3BFS6</accession>
<name>A0A1Y3BFS6_EURMA</name>
<organism evidence="1 2">
    <name type="scientific">Euroglyphus maynei</name>
    <name type="common">Mayne's house dust mite</name>
    <dbReference type="NCBI Taxonomy" id="6958"/>
    <lineage>
        <taxon>Eukaryota</taxon>
        <taxon>Metazoa</taxon>
        <taxon>Ecdysozoa</taxon>
        <taxon>Arthropoda</taxon>
        <taxon>Chelicerata</taxon>
        <taxon>Arachnida</taxon>
        <taxon>Acari</taxon>
        <taxon>Acariformes</taxon>
        <taxon>Sarcoptiformes</taxon>
        <taxon>Astigmata</taxon>
        <taxon>Psoroptidia</taxon>
        <taxon>Analgoidea</taxon>
        <taxon>Pyroglyphidae</taxon>
        <taxon>Pyroglyphinae</taxon>
        <taxon>Euroglyphus</taxon>
    </lineage>
</organism>
<keyword evidence="2" id="KW-1185">Reference proteome</keyword>
<evidence type="ECO:0000313" key="2">
    <source>
        <dbReference type="Proteomes" id="UP000194236"/>
    </source>
</evidence>
<dbReference type="Proteomes" id="UP000194236">
    <property type="component" value="Unassembled WGS sequence"/>
</dbReference>
<comment type="caution">
    <text evidence="1">The sequence shown here is derived from an EMBL/GenBank/DDBJ whole genome shotgun (WGS) entry which is preliminary data.</text>
</comment>
<proteinExistence type="predicted"/>
<evidence type="ECO:0000313" key="1">
    <source>
        <dbReference type="EMBL" id="OTF79791.1"/>
    </source>
</evidence>
<gene>
    <name evidence="1" type="ORF">BLA29_013583</name>
</gene>
<protein>
    <submittedName>
        <fullName evidence="1">Uncharacterized protein</fullName>
    </submittedName>
</protein>
<dbReference type="AlphaFoldDB" id="A0A1Y3BFS6"/>